<feature type="region of interest" description="Disordered" evidence="6">
    <location>
        <begin position="386"/>
        <end position="491"/>
    </location>
</feature>
<dbReference type="Pfam" id="PF01569">
    <property type="entry name" value="PAP2"/>
    <property type="match status" value="1"/>
</dbReference>
<feature type="transmembrane region" description="Helical" evidence="7">
    <location>
        <begin position="262"/>
        <end position="281"/>
    </location>
</feature>
<dbReference type="InterPro" id="IPR036938">
    <property type="entry name" value="PAP2/HPO_sf"/>
</dbReference>
<dbReference type="AlphaFoldDB" id="A0A9P6JV34"/>
<protein>
    <submittedName>
        <fullName evidence="9">Phosphatidic acid phosphatase type 2/haloperoxidase</fullName>
    </submittedName>
</protein>
<keyword evidence="5 7" id="KW-0472">Membrane</keyword>
<evidence type="ECO:0000256" key="3">
    <source>
        <dbReference type="ARBA" id="ARBA00022692"/>
    </source>
</evidence>
<feature type="compositionally biased region" description="Polar residues" evidence="6">
    <location>
        <begin position="323"/>
        <end position="332"/>
    </location>
</feature>
<evidence type="ECO:0000256" key="1">
    <source>
        <dbReference type="ARBA" id="ARBA00004141"/>
    </source>
</evidence>
<dbReference type="OrthoDB" id="8907274at2759"/>
<name>A0A9P6JV34_9AGAR</name>
<dbReference type="GO" id="GO:0046839">
    <property type="term" value="P:phospholipid dephosphorylation"/>
    <property type="evidence" value="ECO:0007669"/>
    <property type="project" value="TreeGrafter"/>
</dbReference>
<dbReference type="EMBL" id="MU157828">
    <property type="protein sequence ID" value="KAF9533449.1"/>
    <property type="molecule type" value="Genomic_DNA"/>
</dbReference>
<feature type="domain" description="Phosphatidic acid phosphatase type 2/haloperoxidase" evidence="8">
    <location>
        <begin position="133"/>
        <end position="277"/>
    </location>
</feature>
<evidence type="ECO:0000256" key="4">
    <source>
        <dbReference type="ARBA" id="ARBA00022989"/>
    </source>
</evidence>
<feature type="transmembrane region" description="Helical" evidence="7">
    <location>
        <begin position="199"/>
        <end position="220"/>
    </location>
</feature>
<evidence type="ECO:0000256" key="5">
    <source>
        <dbReference type="ARBA" id="ARBA00023136"/>
    </source>
</evidence>
<sequence>MSYSRLGTPVPGGPPPRMQQNDSFISRISFKPIHAGPQRGAMTAARRNKLFLSYIPDWALTILLAGGFFLLDKVEGYRRSFSLEDTSLRHPFATHERVPNTYLLLIAVVAPLCIMPIVNFITVRSWWDLHNSSLGLILGASLTGAFTQVVKITVGRPRPDIIDRCQPPSGTTDPQYGLSSWTVCTSTDAAILRDGFRSFFSGHSSLSFAGMGFLSFYLAGKLHLFDSRGHAGKAWLALSPFMAAALVAISRSMDYRHHWQDILVGSLVGTLFSYFSYRQYYPSLESPVSHRPYSPRIKREEEATNSGGILPTHHQQYPQHQQSGYANPYGSTTHRRFDSGASYTDSVDDVTMHHGVEGAYEMSAAGKGTVPRPKAGSLEEVWREGSEDDHGGAFKPLKVPSAFTGPQTSTGIRSIPGPSSGGFGSGRERLSNMRGPVTAPPMVGQDATYPPSTIPSEPPSAVEIDLKAPEPAAGYSDPFHISAAEQHDHLT</sequence>
<dbReference type="SMART" id="SM00014">
    <property type="entry name" value="acidPPc"/>
    <property type="match status" value="1"/>
</dbReference>
<reference evidence="9" key="1">
    <citation type="submission" date="2020-11" db="EMBL/GenBank/DDBJ databases">
        <authorList>
            <consortium name="DOE Joint Genome Institute"/>
            <person name="Ahrendt S."/>
            <person name="Riley R."/>
            <person name="Andreopoulos W."/>
            <person name="Labutti K."/>
            <person name="Pangilinan J."/>
            <person name="Ruiz-Duenas F.J."/>
            <person name="Barrasa J.M."/>
            <person name="Sanchez-Garcia M."/>
            <person name="Camarero S."/>
            <person name="Miyauchi S."/>
            <person name="Serrano A."/>
            <person name="Linde D."/>
            <person name="Babiker R."/>
            <person name="Drula E."/>
            <person name="Ayuso-Fernandez I."/>
            <person name="Pacheco R."/>
            <person name="Padilla G."/>
            <person name="Ferreira P."/>
            <person name="Barriuso J."/>
            <person name="Kellner H."/>
            <person name="Castanera R."/>
            <person name="Alfaro M."/>
            <person name="Ramirez L."/>
            <person name="Pisabarro A.G."/>
            <person name="Kuo A."/>
            <person name="Tritt A."/>
            <person name="Lipzen A."/>
            <person name="He G."/>
            <person name="Yan M."/>
            <person name="Ng V."/>
            <person name="Cullen D."/>
            <person name="Martin F."/>
            <person name="Rosso M.-N."/>
            <person name="Henrissat B."/>
            <person name="Hibbett D."/>
            <person name="Martinez A.T."/>
            <person name="Grigoriev I.V."/>
        </authorList>
    </citation>
    <scope>NUCLEOTIDE SEQUENCE</scope>
    <source>
        <strain evidence="9">CBS 506.95</strain>
    </source>
</reference>
<comment type="caution">
    <text evidence="9">The sequence shown here is derived from an EMBL/GenBank/DDBJ whole genome shotgun (WGS) entry which is preliminary data.</text>
</comment>
<keyword evidence="4 7" id="KW-1133">Transmembrane helix</keyword>
<feature type="compositionally biased region" description="Low complexity" evidence="6">
    <location>
        <begin position="313"/>
        <end position="322"/>
    </location>
</feature>
<dbReference type="PANTHER" id="PTHR10165">
    <property type="entry name" value="LIPID PHOSPHATE PHOSPHATASE"/>
    <property type="match status" value="1"/>
</dbReference>
<evidence type="ECO:0000313" key="9">
    <source>
        <dbReference type="EMBL" id="KAF9533449.1"/>
    </source>
</evidence>
<dbReference type="CDD" id="cd03390">
    <property type="entry name" value="PAP2_containing_1_like"/>
    <property type="match status" value="1"/>
</dbReference>
<keyword evidence="3 7" id="KW-0812">Transmembrane</keyword>
<accession>A0A9P6JV34</accession>
<comment type="subcellular location">
    <subcellularLocation>
        <location evidence="1">Membrane</location>
        <topology evidence="1">Multi-pass membrane protein</topology>
    </subcellularLocation>
</comment>
<dbReference type="GO" id="GO:0008195">
    <property type="term" value="F:phosphatidate phosphatase activity"/>
    <property type="evidence" value="ECO:0007669"/>
    <property type="project" value="TreeGrafter"/>
</dbReference>
<evidence type="ECO:0000256" key="6">
    <source>
        <dbReference type="SAM" id="MobiDB-lite"/>
    </source>
</evidence>
<feature type="region of interest" description="Disordered" evidence="6">
    <location>
        <begin position="300"/>
        <end position="344"/>
    </location>
</feature>
<gene>
    <name evidence="9" type="ORF">CPB83DRAFT_845277</name>
</gene>
<dbReference type="FunFam" id="1.20.144.10:FF:000017">
    <property type="entry name" value="Diacylglycerol pyrophosphate phosphatase 1"/>
    <property type="match status" value="1"/>
</dbReference>
<evidence type="ECO:0000256" key="2">
    <source>
        <dbReference type="ARBA" id="ARBA00008816"/>
    </source>
</evidence>
<organism evidence="9 10">
    <name type="scientific">Crepidotus variabilis</name>
    <dbReference type="NCBI Taxonomy" id="179855"/>
    <lineage>
        <taxon>Eukaryota</taxon>
        <taxon>Fungi</taxon>
        <taxon>Dikarya</taxon>
        <taxon>Basidiomycota</taxon>
        <taxon>Agaricomycotina</taxon>
        <taxon>Agaricomycetes</taxon>
        <taxon>Agaricomycetidae</taxon>
        <taxon>Agaricales</taxon>
        <taxon>Agaricineae</taxon>
        <taxon>Crepidotaceae</taxon>
        <taxon>Crepidotus</taxon>
    </lineage>
</organism>
<dbReference type="InterPro" id="IPR000326">
    <property type="entry name" value="PAP2/HPO"/>
</dbReference>
<dbReference type="InterPro" id="IPR043216">
    <property type="entry name" value="PAP-like"/>
</dbReference>
<dbReference type="Gene3D" id="1.20.144.10">
    <property type="entry name" value="Phosphatidic acid phosphatase type 2/haloperoxidase"/>
    <property type="match status" value="1"/>
</dbReference>
<evidence type="ECO:0000256" key="7">
    <source>
        <dbReference type="SAM" id="Phobius"/>
    </source>
</evidence>
<dbReference type="GO" id="GO:0016020">
    <property type="term" value="C:membrane"/>
    <property type="evidence" value="ECO:0007669"/>
    <property type="project" value="UniProtKB-SubCell"/>
</dbReference>
<dbReference type="PANTHER" id="PTHR10165:SF35">
    <property type="entry name" value="RE23632P"/>
    <property type="match status" value="1"/>
</dbReference>
<evidence type="ECO:0000313" key="10">
    <source>
        <dbReference type="Proteomes" id="UP000807306"/>
    </source>
</evidence>
<proteinExistence type="inferred from homology"/>
<feature type="transmembrane region" description="Helical" evidence="7">
    <location>
        <begin position="51"/>
        <end position="71"/>
    </location>
</feature>
<dbReference type="SUPFAM" id="SSF48317">
    <property type="entry name" value="Acid phosphatase/Vanadium-dependent haloperoxidase"/>
    <property type="match status" value="1"/>
</dbReference>
<feature type="transmembrane region" description="Helical" evidence="7">
    <location>
        <begin position="102"/>
        <end position="122"/>
    </location>
</feature>
<dbReference type="GO" id="GO:0006644">
    <property type="term" value="P:phospholipid metabolic process"/>
    <property type="evidence" value="ECO:0007669"/>
    <property type="project" value="InterPro"/>
</dbReference>
<comment type="similarity">
    <text evidence="2">Belongs to the PA-phosphatase related phosphoesterase family.</text>
</comment>
<dbReference type="Proteomes" id="UP000807306">
    <property type="component" value="Unassembled WGS sequence"/>
</dbReference>
<evidence type="ECO:0000259" key="8">
    <source>
        <dbReference type="SMART" id="SM00014"/>
    </source>
</evidence>
<feature type="transmembrane region" description="Helical" evidence="7">
    <location>
        <begin position="232"/>
        <end position="250"/>
    </location>
</feature>
<keyword evidence="10" id="KW-1185">Reference proteome</keyword>